<dbReference type="SMART" id="SM00342">
    <property type="entry name" value="HTH_ARAC"/>
    <property type="match status" value="1"/>
</dbReference>
<dbReference type="PROSITE" id="PS01124">
    <property type="entry name" value="HTH_ARAC_FAMILY_2"/>
    <property type="match status" value="1"/>
</dbReference>
<dbReference type="SUPFAM" id="SSF46689">
    <property type="entry name" value="Homeodomain-like"/>
    <property type="match status" value="2"/>
</dbReference>
<dbReference type="InterPro" id="IPR011256">
    <property type="entry name" value="Reg_factor_effector_dom_sf"/>
</dbReference>
<dbReference type="InterPro" id="IPR020449">
    <property type="entry name" value="Tscrpt_reg_AraC-type_HTH"/>
</dbReference>
<evidence type="ECO:0000256" key="1">
    <source>
        <dbReference type="ARBA" id="ARBA00023015"/>
    </source>
</evidence>
<dbReference type="InterPro" id="IPR009057">
    <property type="entry name" value="Homeodomain-like_sf"/>
</dbReference>
<keyword evidence="1" id="KW-0805">Transcription regulation</keyword>
<dbReference type="AlphaFoldDB" id="A0A5U2CKX0"/>
<dbReference type="PROSITE" id="PS00041">
    <property type="entry name" value="HTH_ARAC_FAMILY_1"/>
    <property type="match status" value="1"/>
</dbReference>
<evidence type="ECO:0000256" key="2">
    <source>
        <dbReference type="ARBA" id="ARBA00023125"/>
    </source>
</evidence>
<comment type="caution">
    <text evidence="5">The sequence shown here is derived from an EMBL/GenBank/DDBJ whole genome shotgun (WGS) entry which is preliminary data.</text>
</comment>
<keyword evidence="3" id="KW-0804">Transcription</keyword>
<dbReference type="GO" id="GO:0043565">
    <property type="term" value="F:sequence-specific DNA binding"/>
    <property type="evidence" value="ECO:0007669"/>
    <property type="project" value="InterPro"/>
</dbReference>
<dbReference type="Gene3D" id="3.20.80.10">
    <property type="entry name" value="Regulatory factor, effector binding domain"/>
    <property type="match status" value="1"/>
</dbReference>
<gene>
    <name evidence="5" type="ORF">S893_21100</name>
</gene>
<keyword evidence="2" id="KW-0238">DNA-binding</keyword>
<proteinExistence type="predicted"/>
<feature type="domain" description="HTH araC/xylS-type" evidence="4">
    <location>
        <begin position="5"/>
        <end position="103"/>
    </location>
</feature>
<dbReference type="EMBL" id="AAGKEV010000018">
    <property type="protein sequence ID" value="EBO9650614.1"/>
    <property type="molecule type" value="Genomic_DNA"/>
</dbReference>
<evidence type="ECO:0000313" key="5">
    <source>
        <dbReference type="EMBL" id="EBO9650614.1"/>
    </source>
</evidence>
<evidence type="ECO:0000259" key="4">
    <source>
        <dbReference type="PROSITE" id="PS01124"/>
    </source>
</evidence>
<protein>
    <submittedName>
        <fullName evidence="5">Helix-turn-helix transcriptional regulator</fullName>
    </submittedName>
</protein>
<reference evidence="5" key="1">
    <citation type="submission" date="2018-07" db="EMBL/GenBank/DDBJ databases">
        <authorList>
            <consortium name="GenomeTrakr network: Whole genome sequencing for foodborne pathogen traceback"/>
        </authorList>
    </citation>
    <scope>NUCLEOTIDE SEQUENCE</scope>
    <source>
        <strain evidence="5">FDN0034</strain>
    </source>
</reference>
<dbReference type="InterPro" id="IPR018062">
    <property type="entry name" value="HTH_AraC-typ_CS"/>
</dbReference>
<dbReference type="GO" id="GO:0003700">
    <property type="term" value="F:DNA-binding transcription factor activity"/>
    <property type="evidence" value="ECO:0007669"/>
    <property type="project" value="InterPro"/>
</dbReference>
<sequence>MKKLSCVLSWIEHNLDKQITVSTLTTITGWSHRYLGTLFNTATGLSPAEYIRQRKLTQAAFMLRESSRSVTDISLMYGFEYLNTFSRTFKCFFGKSPREYRKADHWDMRIFCPSAIIKDIPCKVDYIHINETYFKSTQKSVIRLNYGVNLFVNVKNNQLYPEKDLNKIIMNFIFKNREKEDFLICGETGPGEYCDTIINIYAGKLKRSASHERNIVQIFNGDYIRFLFTGSPSDVISYHSWALGHGLHKHNALLRRGPTFTQFKLTPTPNIYTCLYYIPCISEGSVLQT</sequence>
<dbReference type="PANTHER" id="PTHR47504">
    <property type="entry name" value="RIGHT ORIGIN-BINDING PROTEIN"/>
    <property type="match status" value="1"/>
</dbReference>
<dbReference type="Gene3D" id="1.10.10.60">
    <property type="entry name" value="Homeodomain-like"/>
    <property type="match status" value="2"/>
</dbReference>
<dbReference type="PRINTS" id="PR00032">
    <property type="entry name" value="HTHARAC"/>
</dbReference>
<name>A0A5U2CKX0_SALER</name>
<dbReference type="InterPro" id="IPR018060">
    <property type="entry name" value="HTH_AraC"/>
</dbReference>
<organism evidence="5">
    <name type="scientific">Salmonella enterica</name>
    <name type="common">Salmonella choleraesuis</name>
    <dbReference type="NCBI Taxonomy" id="28901"/>
    <lineage>
        <taxon>Bacteria</taxon>
        <taxon>Pseudomonadati</taxon>
        <taxon>Pseudomonadota</taxon>
        <taxon>Gammaproteobacteria</taxon>
        <taxon>Enterobacterales</taxon>
        <taxon>Enterobacteriaceae</taxon>
        <taxon>Salmonella</taxon>
    </lineage>
</organism>
<dbReference type="PANTHER" id="PTHR47504:SF5">
    <property type="entry name" value="RIGHT ORIGIN-BINDING PROTEIN"/>
    <property type="match status" value="1"/>
</dbReference>
<accession>A0A5U2CKX0</accession>
<evidence type="ECO:0000256" key="3">
    <source>
        <dbReference type="ARBA" id="ARBA00023163"/>
    </source>
</evidence>
<dbReference type="Pfam" id="PF12833">
    <property type="entry name" value="HTH_18"/>
    <property type="match status" value="1"/>
</dbReference>
<dbReference type="InterPro" id="IPR050959">
    <property type="entry name" value="MarA-like"/>
</dbReference>